<evidence type="ECO:0000313" key="6">
    <source>
        <dbReference type="Proteomes" id="UP000481861"/>
    </source>
</evidence>
<feature type="short sequence motif" description="GXGXXG" evidence="2">
    <location>
        <begin position="213"/>
        <end position="218"/>
    </location>
</feature>
<organism evidence="5 6">
    <name type="scientific">Massariosphaeria phaeospora</name>
    <dbReference type="NCBI Taxonomy" id="100035"/>
    <lineage>
        <taxon>Eukaryota</taxon>
        <taxon>Fungi</taxon>
        <taxon>Dikarya</taxon>
        <taxon>Ascomycota</taxon>
        <taxon>Pezizomycotina</taxon>
        <taxon>Dothideomycetes</taxon>
        <taxon>Pleosporomycetidae</taxon>
        <taxon>Pleosporales</taxon>
        <taxon>Pleosporales incertae sedis</taxon>
        <taxon>Massariosphaeria</taxon>
    </lineage>
</organism>
<evidence type="ECO:0000256" key="3">
    <source>
        <dbReference type="SAM" id="MobiDB-lite"/>
    </source>
</evidence>
<dbReference type="Proteomes" id="UP000481861">
    <property type="component" value="Unassembled WGS sequence"/>
</dbReference>
<feature type="compositionally biased region" description="Polar residues" evidence="3">
    <location>
        <begin position="87"/>
        <end position="96"/>
    </location>
</feature>
<keyword evidence="2" id="KW-0442">Lipid degradation</keyword>
<proteinExistence type="predicted"/>
<dbReference type="GO" id="GO:0019369">
    <property type="term" value="P:arachidonate metabolic process"/>
    <property type="evidence" value="ECO:0007669"/>
    <property type="project" value="TreeGrafter"/>
</dbReference>
<dbReference type="GO" id="GO:0016042">
    <property type="term" value="P:lipid catabolic process"/>
    <property type="evidence" value="ECO:0007669"/>
    <property type="project" value="UniProtKB-UniRule"/>
</dbReference>
<feature type="region of interest" description="Disordered" evidence="3">
    <location>
        <begin position="87"/>
        <end position="165"/>
    </location>
</feature>
<reference evidence="5 6" key="1">
    <citation type="submission" date="2020-01" db="EMBL/GenBank/DDBJ databases">
        <authorList>
            <consortium name="DOE Joint Genome Institute"/>
            <person name="Haridas S."/>
            <person name="Albert R."/>
            <person name="Binder M."/>
            <person name="Bloem J."/>
            <person name="Labutti K."/>
            <person name="Salamov A."/>
            <person name="Andreopoulos B."/>
            <person name="Baker S.E."/>
            <person name="Barry K."/>
            <person name="Bills G."/>
            <person name="Bluhm B.H."/>
            <person name="Cannon C."/>
            <person name="Castanera R."/>
            <person name="Culley D.E."/>
            <person name="Daum C."/>
            <person name="Ezra D."/>
            <person name="Gonzalez J.B."/>
            <person name="Henrissat B."/>
            <person name="Kuo A."/>
            <person name="Liang C."/>
            <person name="Lipzen A."/>
            <person name="Lutzoni F."/>
            <person name="Magnuson J."/>
            <person name="Mondo S."/>
            <person name="Nolan M."/>
            <person name="Ohm R."/>
            <person name="Pangilinan J."/>
            <person name="Park H.-J.H."/>
            <person name="Ramirez L."/>
            <person name="Alfaro M."/>
            <person name="Sun H."/>
            <person name="Tritt A."/>
            <person name="Yoshinaga Y."/>
            <person name="Zwiers L.-H.L."/>
            <person name="Turgeon B.G."/>
            <person name="Goodwin S.B."/>
            <person name="Spatafora J.W."/>
            <person name="Crous P.W."/>
            <person name="Grigoriev I.V."/>
        </authorList>
    </citation>
    <scope>NUCLEOTIDE SEQUENCE [LARGE SCALE GENOMIC DNA]</scope>
    <source>
        <strain evidence="5 6">CBS 611.86</strain>
    </source>
</reference>
<keyword evidence="6" id="KW-1185">Reference proteome</keyword>
<keyword evidence="5" id="KW-0808">Transferase</keyword>
<accession>A0A7C8MJ25</accession>
<feature type="compositionally biased region" description="Polar residues" evidence="3">
    <location>
        <begin position="112"/>
        <end position="124"/>
    </location>
</feature>
<comment type="caution">
    <text evidence="2">Lacks conserved residue(s) required for the propagation of feature annotation.</text>
</comment>
<dbReference type="PANTHER" id="PTHR24185:SF4">
    <property type="entry name" value="SERINE HYDROLASE, PUTATIVE (AFU_ORTHOLOGUE AFUA_2G07870)-RELATED"/>
    <property type="match status" value="1"/>
</dbReference>
<comment type="caution">
    <text evidence="5">The sequence shown here is derived from an EMBL/GenBank/DDBJ whole genome shotgun (WGS) entry which is preliminary data.</text>
</comment>
<sequence length="541" mass="59962">MFPVDFALVRYSPVEQTHFFYDPAFPTAIQFLLNGQWEPWDVSWVRYKALDPEIRRIAEDAEARLISDPASGYRYWPSAPPQTALSAIGYGSSQSPGEDASWPSPGYGDSLASASPHLSPTQPLSPHLTGAQSGPVPYTSPYQSRPAPPPTSSATQVAHPTSAPPLEILSPTAHNIVQQYPYVPPQVDQPPLPVQSLPLAANRETKILLSLDGDGIRGLSAVLLVESLINAICVKIGRQVEPFEIFDLIGGTSTGGLVAIMLGRLRMQAVRAREAYKNLSKVMFMDKRDFFISMDPHVRPPQYDTQAFDNGIKEIIAGEGSNPEELFFDSRADSTNVFVVATQIDIGTNKPALIRSYQTRRMAGPELDDNFATWQVMRATAVAPRWVQPGDGTNRRPVIGAGLVDHGTAKNNPIRDILYECRKLYSYANDMMVLVSIGTGTGYDREQEINEMANSVDDRTNEARVASEKFEADNQALMDRGWMKYFRFNVPELDHVPLEEWNQEALIKAKTRAYLERPDVGERFYACVDAITAILVGERTV</sequence>
<feature type="active site" description="Nucleophile" evidence="2">
    <location>
        <position position="253"/>
    </location>
</feature>
<evidence type="ECO:0000256" key="2">
    <source>
        <dbReference type="PROSITE-ProRule" id="PRU01161"/>
    </source>
</evidence>
<dbReference type="GO" id="GO:0016740">
    <property type="term" value="F:transferase activity"/>
    <property type="evidence" value="ECO:0007669"/>
    <property type="project" value="UniProtKB-KW"/>
</dbReference>
<dbReference type="Gene3D" id="3.40.1090.10">
    <property type="entry name" value="Cytosolic phospholipase A2 catalytic domain"/>
    <property type="match status" value="1"/>
</dbReference>
<feature type="short sequence motif" description="GXSXG" evidence="2">
    <location>
        <begin position="251"/>
        <end position="255"/>
    </location>
</feature>
<dbReference type="EMBL" id="JAADJZ010000019">
    <property type="protein sequence ID" value="KAF2868345.1"/>
    <property type="molecule type" value="Genomic_DNA"/>
</dbReference>
<dbReference type="SUPFAM" id="SSF52151">
    <property type="entry name" value="FabD/lysophospholipase-like"/>
    <property type="match status" value="1"/>
</dbReference>
<gene>
    <name evidence="5" type="ORF">BDV95DRAFT_630558</name>
</gene>
<dbReference type="InterPro" id="IPR016035">
    <property type="entry name" value="Acyl_Trfase/lysoPLipase"/>
</dbReference>
<evidence type="ECO:0000313" key="5">
    <source>
        <dbReference type="EMBL" id="KAF2868345.1"/>
    </source>
</evidence>
<feature type="domain" description="PNPLA" evidence="4">
    <location>
        <begin position="209"/>
        <end position="418"/>
    </location>
</feature>
<keyword evidence="1 2" id="KW-0443">Lipid metabolism</keyword>
<dbReference type="InterPro" id="IPR002641">
    <property type="entry name" value="PNPLA_dom"/>
</dbReference>
<protein>
    <submittedName>
        <fullName evidence="5">Acyl transferase/acyl hydrolase/lysophospholipase</fullName>
    </submittedName>
</protein>
<dbReference type="PROSITE" id="PS51635">
    <property type="entry name" value="PNPLA"/>
    <property type="match status" value="1"/>
</dbReference>
<evidence type="ECO:0000256" key="1">
    <source>
        <dbReference type="ARBA" id="ARBA00023098"/>
    </source>
</evidence>
<dbReference type="GO" id="GO:0016020">
    <property type="term" value="C:membrane"/>
    <property type="evidence" value="ECO:0007669"/>
    <property type="project" value="TreeGrafter"/>
</dbReference>
<dbReference type="Pfam" id="PF01734">
    <property type="entry name" value="Patatin"/>
    <property type="match status" value="1"/>
</dbReference>
<dbReference type="GO" id="GO:0046486">
    <property type="term" value="P:glycerolipid metabolic process"/>
    <property type="evidence" value="ECO:0007669"/>
    <property type="project" value="UniProtKB-ARBA"/>
</dbReference>
<dbReference type="PANTHER" id="PTHR24185">
    <property type="entry name" value="CALCIUM-INDEPENDENT PHOSPHOLIPASE A2-GAMMA"/>
    <property type="match status" value="1"/>
</dbReference>
<dbReference type="OrthoDB" id="1658288at2759"/>
<dbReference type="AlphaFoldDB" id="A0A7C8MJ25"/>
<dbReference type="GO" id="GO:0047499">
    <property type="term" value="F:calcium-independent phospholipase A2 activity"/>
    <property type="evidence" value="ECO:0007669"/>
    <property type="project" value="TreeGrafter"/>
</dbReference>
<keyword evidence="2 5" id="KW-0378">Hydrolase</keyword>
<evidence type="ECO:0000259" key="4">
    <source>
        <dbReference type="PROSITE" id="PS51635"/>
    </source>
</evidence>
<feature type="active site" description="Proton acceptor" evidence="2">
    <location>
        <position position="405"/>
    </location>
</feature>
<name>A0A7C8MJ25_9PLEO</name>